<evidence type="ECO:0000313" key="2">
    <source>
        <dbReference type="EMBL" id="CAF1608044.1"/>
    </source>
</evidence>
<evidence type="ECO:0000259" key="1">
    <source>
        <dbReference type="Pfam" id="PF08241"/>
    </source>
</evidence>
<dbReference type="Proteomes" id="UP000681722">
    <property type="component" value="Unassembled WGS sequence"/>
</dbReference>
<feature type="domain" description="Methyltransferase type 11" evidence="1">
    <location>
        <begin position="2"/>
        <end position="77"/>
    </location>
</feature>
<sequence length="160" mass="18525">MGHQITAVDNHKPFLETLTAQAKQEGILDRIHVQLGDMFSLEKILPTNTFDVIWSEGSIYIIGFKRGLTEWKHFLKSSYLVCSEVSWLSSSPPSEAQEFWSRNYPGMLSREANIDLIKQCGYELVNSFVVPESAWEEYHRPMEKKIEELRGKYEGFFSDL</sequence>
<dbReference type="EMBL" id="CAJOBC010103970">
    <property type="protein sequence ID" value="CAF4489144.1"/>
    <property type="molecule type" value="Genomic_DNA"/>
</dbReference>
<proteinExistence type="predicted"/>
<gene>
    <name evidence="2" type="ORF">GPM918_LOCUS42888</name>
    <name evidence="3" type="ORF">SRO942_LOCUS44236</name>
</gene>
<dbReference type="Pfam" id="PF08241">
    <property type="entry name" value="Methyltransf_11"/>
    <property type="match status" value="1"/>
</dbReference>
<dbReference type="Proteomes" id="UP000663829">
    <property type="component" value="Unassembled WGS sequence"/>
</dbReference>
<keyword evidence="4" id="KW-1185">Reference proteome</keyword>
<dbReference type="GO" id="GO:0008757">
    <property type="term" value="F:S-adenosylmethionine-dependent methyltransferase activity"/>
    <property type="evidence" value="ECO:0007669"/>
    <property type="project" value="InterPro"/>
</dbReference>
<evidence type="ECO:0000313" key="3">
    <source>
        <dbReference type="EMBL" id="CAF4489144.1"/>
    </source>
</evidence>
<accession>A0A816BEA2</accession>
<name>A0A816BEA2_9BILA</name>
<dbReference type="EMBL" id="CAJNOQ010037328">
    <property type="protein sequence ID" value="CAF1608044.1"/>
    <property type="molecule type" value="Genomic_DNA"/>
</dbReference>
<dbReference type="Gene3D" id="3.40.50.150">
    <property type="entry name" value="Vaccinia Virus protein VP39"/>
    <property type="match status" value="1"/>
</dbReference>
<comment type="caution">
    <text evidence="2">The sequence shown here is derived from an EMBL/GenBank/DDBJ whole genome shotgun (WGS) entry which is preliminary data.</text>
</comment>
<dbReference type="AlphaFoldDB" id="A0A816BEA2"/>
<dbReference type="SUPFAM" id="SSF53335">
    <property type="entry name" value="S-adenosyl-L-methionine-dependent methyltransferases"/>
    <property type="match status" value="1"/>
</dbReference>
<dbReference type="InterPro" id="IPR029063">
    <property type="entry name" value="SAM-dependent_MTases_sf"/>
</dbReference>
<reference evidence="2" key="1">
    <citation type="submission" date="2021-02" db="EMBL/GenBank/DDBJ databases">
        <authorList>
            <person name="Nowell W R."/>
        </authorList>
    </citation>
    <scope>NUCLEOTIDE SEQUENCE</scope>
</reference>
<organism evidence="2 4">
    <name type="scientific">Didymodactylos carnosus</name>
    <dbReference type="NCBI Taxonomy" id="1234261"/>
    <lineage>
        <taxon>Eukaryota</taxon>
        <taxon>Metazoa</taxon>
        <taxon>Spiralia</taxon>
        <taxon>Gnathifera</taxon>
        <taxon>Rotifera</taxon>
        <taxon>Eurotatoria</taxon>
        <taxon>Bdelloidea</taxon>
        <taxon>Philodinida</taxon>
        <taxon>Philodinidae</taxon>
        <taxon>Didymodactylos</taxon>
    </lineage>
</organism>
<dbReference type="OrthoDB" id="540004at2759"/>
<protein>
    <recommendedName>
        <fullName evidence="1">Methyltransferase type 11 domain-containing protein</fullName>
    </recommendedName>
</protein>
<evidence type="ECO:0000313" key="4">
    <source>
        <dbReference type="Proteomes" id="UP000663829"/>
    </source>
</evidence>
<dbReference type="InterPro" id="IPR013216">
    <property type="entry name" value="Methyltransf_11"/>
</dbReference>